<keyword evidence="2" id="KW-1185">Reference proteome</keyword>
<reference evidence="1" key="1">
    <citation type="submission" date="2021-03" db="EMBL/GenBank/DDBJ databases">
        <title>Evolutionary priming and transition to the ectomycorrhizal habit in an iconic lineage of mushroom-forming fungi: is preadaptation a requirement?</title>
        <authorList>
            <consortium name="DOE Joint Genome Institute"/>
            <person name="Looney B.P."/>
            <person name="Miyauchi S."/>
            <person name="Morin E."/>
            <person name="Drula E."/>
            <person name="Courty P.E."/>
            <person name="Chicoki N."/>
            <person name="Fauchery L."/>
            <person name="Kohler A."/>
            <person name="Kuo A."/>
            <person name="LaButti K."/>
            <person name="Pangilinan J."/>
            <person name="Lipzen A."/>
            <person name="Riley R."/>
            <person name="Andreopoulos W."/>
            <person name="He G."/>
            <person name="Johnson J."/>
            <person name="Barry K.W."/>
            <person name="Grigoriev I.V."/>
            <person name="Nagy L."/>
            <person name="Hibbett D."/>
            <person name="Henrissat B."/>
            <person name="Matheny P.B."/>
            <person name="Labbe J."/>
            <person name="Martin A.F."/>
        </authorList>
    </citation>
    <scope>NUCLEOTIDE SEQUENCE</scope>
    <source>
        <strain evidence="1">BPL698</strain>
    </source>
</reference>
<dbReference type="EMBL" id="JAGFNK010000023">
    <property type="protein sequence ID" value="KAI9511380.1"/>
    <property type="molecule type" value="Genomic_DNA"/>
</dbReference>
<evidence type="ECO:0000313" key="1">
    <source>
        <dbReference type="EMBL" id="KAI9511380.1"/>
    </source>
</evidence>
<accession>A0ACC0UJ78</accession>
<comment type="caution">
    <text evidence="1">The sequence shown here is derived from an EMBL/GenBank/DDBJ whole genome shotgun (WGS) entry which is preliminary data.</text>
</comment>
<protein>
    <submittedName>
        <fullName evidence="1">MFS general substrate transporter</fullName>
    </submittedName>
</protein>
<sequence>MTGFSALQVADEAASEGSAQWAGVAKILGPPWARFPALTVGLAGMQVTWSIEMAYASPYLISLGLSKSLMALVFLAGPLSGLIVQPLIGVMADNSKSRFGRRRPFIVVGVALCSASLLLLGFTRNFASIITTWGSPANNILTIWLAVLSIYCIDFSINAVQAVDRALLVDTLPRDEQATGNAWAAIMLGIGSVGGFFFGGINMPSLLPFFGRTELEVLSVIGSILLIGTHLTTITAVKERILLASGNIKSFREEMNDLWVNARNLPPVIRQICLIQFFAWTAWFPILFYTTLYISDLYKRSLPLSAFEGNIEDIEAEGNRLGSRAQLFSSLLALATNFSAPFLIRDSASSLNPMHVGPPRRWWQRKIHLATLWAVSHLIFAFCMFGTFFMSSAAGATMLMTFLGFPWAIAQWAPFSLLAEAIHTSPDPDLGEQDIDDSQSILLADTSTHHPLQQHDELFAVEGGDSDDEMVVVPAHDHVNDGVGEGQDEDDGNDDSLERDGDRQGLMGNIDARRSWVDISDLGENAVQNGGGRPGRGSLNAKAGIILGIHNIFIVIPQFLVTGLTALIFAILEPHKSVLHGDHPGKTPPSLNTTATATATANNANNAVAALVASRQELEVNAGPPSGPNSVAIIFRIGGIWAIIAFVLSWRLAKELRRRF</sequence>
<organism evidence="1 2">
    <name type="scientific">Russula earlei</name>
    <dbReference type="NCBI Taxonomy" id="71964"/>
    <lineage>
        <taxon>Eukaryota</taxon>
        <taxon>Fungi</taxon>
        <taxon>Dikarya</taxon>
        <taxon>Basidiomycota</taxon>
        <taxon>Agaricomycotina</taxon>
        <taxon>Agaricomycetes</taxon>
        <taxon>Russulales</taxon>
        <taxon>Russulaceae</taxon>
        <taxon>Russula</taxon>
    </lineage>
</organism>
<gene>
    <name evidence="1" type="ORF">F5148DRAFT_1323266</name>
</gene>
<name>A0ACC0UJ78_9AGAM</name>
<dbReference type="Proteomes" id="UP001207468">
    <property type="component" value="Unassembled WGS sequence"/>
</dbReference>
<evidence type="ECO:0000313" key="2">
    <source>
        <dbReference type="Proteomes" id="UP001207468"/>
    </source>
</evidence>
<proteinExistence type="predicted"/>